<protein>
    <submittedName>
        <fullName evidence="8">Putative POSSIBLE TWO COMPONENT SYSTEM RESPONSE TRANSCRIPTIONAL POSITIVE REGULATOR PHOP</fullName>
    </submittedName>
</protein>
<accession>C9Z4Z9</accession>
<evidence type="ECO:0000313" key="8">
    <source>
        <dbReference type="EMBL" id="CBG68303.1"/>
    </source>
</evidence>
<dbReference type="KEGG" id="scb:SCAB_11351"/>
<gene>
    <name evidence="8" type="ordered locus">SCAB_11351</name>
</gene>
<sequence length="254" mass="27947">MYGSAGGAPSLPRGAGQHVLVVADDPPVAELLCTTMELAGYRIHAERTGTAAVHRLTDQRFDLVVLDLALPDLADLGRERRPVVHRPPVLFLARHDALGELLPEVGPGEQDYVTKPFRVAEVLARAQVLLRGRMPVRREGEPSYGSSYGEPSYGELAYGDLVLDDPACQALRAGRALNLTPAEYRLLRYLLVNAHTVLSKDKIGRYVWGDFHGDNAIEQLVSRLRRKIDRAGPPLIHTHRGFGYRLGGANGREH</sequence>
<keyword evidence="1" id="KW-0805">Transcription regulation</keyword>
<reference evidence="8 9" key="1">
    <citation type="journal article" date="2010" name="Mol. Plant Microbe Interact.">
        <title>Streptomyces scabies 87-22 contains a coronafacic acid-like biosynthetic cluster that contributes to plant-microbe interactions.</title>
        <authorList>
            <person name="Bignell D.R."/>
            <person name="Seipke R.F."/>
            <person name="Huguet-Tapia J.C."/>
            <person name="Chambers A.H."/>
            <person name="Parry R.J."/>
            <person name="Loria R."/>
        </authorList>
    </citation>
    <scope>NUCLEOTIDE SEQUENCE [LARGE SCALE GENOMIC DNA]</scope>
    <source>
        <strain evidence="8 9">87.22</strain>
    </source>
</reference>
<dbReference type="Gene3D" id="3.40.50.2300">
    <property type="match status" value="1"/>
</dbReference>
<dbReference type="GO" id="GO:0000976">
    <property type="term" value="F:transcription cis-regulatory region binding"/>
    <property type="evidence" value="ECO:0007669"/>
    <property type="project" value="TreeGrafter"/>
</dbReference>
<dbReference type="Gene3D" id="1.10.10.10">
    <property type="entry name" value="Winged helix-like DNA-binding domain superfamily/Winged helix DNA-binding domain"/>
    <property type="match status" value="1"/>
</dbReference>
<dbReference type="GO" id="GO:0000156">
    <property type="term" value="F:phosphorelay response regulator activity"/>
    <property type="evidence" value="ECO:0007669"/>
    <property type="project" value="TreeGrafter"/>
</dbReference>
<evidence type="ECO:0000259" key="7">
    <source>
        <dbReference type="PROSITE" id="PS51755"/>
    </source>
</evidence>
<dbReference type="InterPro" id="IPR011006">
    <property type="entry name" value="CheY-like_superfamily"/>
</dbReference>
<dbReference type="InterPro" id="IPR016032">
    <property type="entry name" value="Sig_transdc_resp-reg_C-effctor"/>
</dbReference>
<evidence type="ECO:0000256" key="4">
    <source>
        <dbReference type="PROSITE-ProRule" id="PRU00169"/>
    </source>
</evidence>
<dbReference type="SMART" id="SM00862">
    <property type="entry name" value="Trans_reg_C"/>
    <property type="match status" value="1"/>
</dbReference>
<dbReference type="STRING" id="680198.SCAB_11351"/>
<dbReference type="InterPro" id="IPR036388">
    <property type="entry name" value="WH-like_DNA-bd_sf"/>
</dbReference>
<dbReference type="PANTHER" id="PTHR48111:SF67">
    <property type="entry name" value="TRANSCRIPTIONAL REGULATORY PROTEIN TCTD"/>
    <property type="match status" value="1"/>
</dbReference>
<keyword evidence="9" id="KW-1185">Reference proteome</keyword>
<dbReference type="CDD" id="cd00383">
    <property type="entry name" value="trans_reg_C"/>
    <property type="match status" value="1"/>
</dbReference>
<evidence type="ECO:0000256" key="3">
    <source>
        <dbReference type="ARBA" id="ARBA00023163"/>
    </source>
</evidence>
<feature type="DNA-binding region" description="OmpR/PhoB-type" evidence="5">
    <location>
        <begin position="153"/>
        <end position="248"/>
    </location>
</feature>
<proteinExistence type="predicted"/>
<keyword evidence="2 5" id="KW-0238">DNA-binding</keyword>
<dbReference type="GO" id="GO:0006355">
    <property type="term" value="P:regulation of DNA-templated transcription"/>
    <property type="evidence" value="ECO:0007669"/>
    <property type="project" value="InterPro"/>
</dbReference>
<dbReference type="GO" id="GO:0005829">
    <property type="term" value="C:cytosol"/>
    <property type="evidence" value="ECO:0007669"/>
    <property type="project" value="TreeGrafter"/>
</dbReference>
<organism evidence="8 9">
    <name type="scientific">Streptomyces scabiei (strain 87.22)</name>
    <dbReference type="NCBI Taxonomy" id="680198"/>
    <lineage>
        <taxon>Bacteria</taxon>
        <taxon>Bacillati</taxon>
        <taxon>Actinomycetota</taxon>
        <taxon>Actinomycetes</taxon>
        <taxon>Kitasatosporales</taxon>
        <taxon>Streptomycetaceae</taxon>
        <taxon>Streptomyces</taxon>
    </lineage>
</organism>
<dbReference type="InterPro" id="IPR001867">
    <property type="entry name" value="OmpR/PhoB-type_DNA-bd"/>
</dbReference>
<evidence type="ECO:0000256" key="1">
    <source>
        <dbReference type="ARBA" id="ARBA00023015"/>
    </source>
</evidence>
<dbReference type="SUPFAM" id="SSF46894">
    <property type="entry name" value="C-terminal effector domain of the bipartite response regulators"/>
    <property type="match status" value="1"/>
</dbReference>
<evidence type="ECO:0000259" key="6">
    <source>
        <dbReference type="PROSITE" id="PS50110"/>
    </source>
</evidence>
<dbReference type="HOGENOM" id="CLU_000445_30_1_11"/>
<dbReference type="EMBL" id="FN554889">
    <property type="protein sequence ID" value="CBG68303.1"/>
    <property type="molecule type" value="Genomic_DNA"/>
</dbReference>
<dbReference type="Gene3D" id="6.10.250.690">
    <property type="match status" value="1"/>
</dbReference>
<name>C9Z4Z9_STRSW</name>
<keyword evidence="4" id="KW-0597">Phosphoprotein</keyword>
<feature type="modified residue" description="4-aspartylphosphate" evidence="4">
    <location>
        <position position="67"/>
    </location>
</feature>
<dbReference type="PROSITE" id="PS50110">
    <property type="entry name" value="RESPONSE_REGULATORY"/>
    <property type="match status" value="1"/>
</dbReference>
<evidence type="ECO:0000313" key="9">
    <source>
        <dbReference type="Proteomes" id="UP000001444"/>
    </source>
</evidence>
<dbReference type="eggNOG" id="COG0745">
    <property type="taxonomic scope" value="Bacteria"/>
</dbReference>
<dbReference type="PANTHER" id="PTHR48111">
    <property type="entry name" value="REGULATOR OF RPOS"/>
    <property type="match status" value="1"/>
</dbReference>
<feature type="domain" description="OmpR/PhoB-type" evidence="7">
    <location>
        <begin position="153"/>
        <end position="248"/>
    </location>
</feature>
<dbReference type="Pfam" id="PF00072">
    <property type="entry name" value="Response_reg"/>
    <property type="match status" value="1"/>
</dbReference>
<dbReference type="SUPFAM" id="SSF52172">
    <property type="entry name" value="CheY-like"/>
    <property type="match status" value="1"/>
</dbReference>
<keyword evidence="3" id="KW-0804">Transcription</keyword>
<evidence type="ECO:0000256" key="2">
    <source>
        <dbReference type="ARBA" id="ARBA00023125"/>
    </source>
</evidence>
<dbReference type="Proteomes" id="UP000001444">
    <property type="component" value="Chromosome"/>
</dbReference>
<dbReference type="InterPro" id="IPR039420">
    <property type="entry name" value="WalR-like"/>
</dbReference>
<evidence type="ECO:0000256" key="5">
    <source>
        <dbReference type="PROSITE-ProRule" id="PRU01091"/>
    </source>
</evidence>
<dbReference type="SMART" id="SM00448">
    <property type="entry name" value="REC"/>
    <property type="match status" value="1"/>
</dbReference>
<dbReference type="InterPro" id="IPR001789">
    <property type="entry name" value="Sig_transdc_resp-reg_receiver"/>
</dbReference>
<dbReference type="AlphaFoldDB" id="C9Z4Z9"/>
<feature type="domain" description="Response regulatory" evidence="6">
    <location>
        <begin position="18"/>
        <end position="130"/>
    </location>
</feature>
<dbReference type="PROSITE" id="PS51755">
    <property type="entry name" value="OMPR_PHOB"/>
    <property type="match status" value="1"/>
</dbReference>
<dbReference type="GO" id="GO:0032993">
    <property type="term" value="C:protein-DNA complex"/>
    <property type="evidence" value="ECO:0007669"/>
    <property type="project" value="TreeGrafter"/>
</dbReference>
<dbReference type="Pfam" id="PF00486">
    <property type="entry name" value="Trans_reg_C"/>
    <property type="match status" value="1"/>
</dbReference>